<dbReference type="InterPro" id="IPR022745">
    <property type="entry name" value="eIF4G1_eIF4E-bd"/>
</dbReference>
<feature type="compositionally biased region" description="Low complexity" evidence="8">
    <location>
        <begin position="457"/>
        <end position="466"/>
    </location>
</feature>
<dbReference type="GO" id="GO:0003743">
    <property type="term" value="F:translation initiation factor activity"/>
    <property type="evidence" value="ECO:0007669"/>
    <property type="project" value="UniProtKB-KW"/>
</dbReference>
<dbReference type="InterPro" id="IPR003890">
    <property type="entry name" value="MIF4G-like_typ-3"/>
</dbReference>
<feature type="compositionally biased region" description="Low complexity" evidence="8">
    <location>
        <begin position="232"/>
        <end position="244"/>
    </location>
</feature>
<feature type="compositionally biased region" description="Polar residues" evidence="8">
    <location>
        <begin position="509"/>
        <end position="530"/>
    </location>
</feature>
<feature type="region of interest" description="Disordered" evidence="8">
    <location>
        <begin position="449"/>
        <end position="535"/>
    </location>
</feature>
<dbReference type="InterPro" id="IPR016024">
    <property type="entry name" value="ARM-type_fold"/>
</dbReference>
<dbReference type="PANTHER" id="PTHR23253">
    <property type="entry name" value="EUKARYOTIC TRANSLATION INITIATION FACTOR 4 GAMMA"/>
    <property type="match status" value="1"/>
</dbReference>
<evidence type="ECO:0000313" key="11">
    <source>
        <dbReference type="Proteomes" id="UP000308730"/>
    </source>
</evidence>
<feature type="compositionally biased region" description="Low complexity" evidence="8">
    <location>
        <begin position="11"/>
        <end position="45"/>
    </location>
</feature>
<evidence type="ECO:0000259" key="9">
    <source>
        <dbReference type="PROSITE" id="PS51366"/>
    </source>
</evidence>
<feature type="region of interest" description="Disordered" evidence="8">
    <location>
        <begin position="856"/>
        <end position="1023"/>
    </location>
</feature>
<feature type="compositionally biased region" description="Acidic residues" evidence="8">
    <location>
        <begin position="245"/>
        <end position="264"/>
    </location>
</feature>
<name>A0A4S4NAY0_9APHY</name>
<keyword evidence="3" id="KW-0963">Cytoplasm</keyword>
<keyword evidence="11" id="KW-1185">Reference proteome</keyword>
<feature type="compositionally biased region" description="Polar residues" evidence="8">
    <location>
        <begin position="902"/>
        <end position="911"/>
    </location>
</feature>
<evidence type="ECO:0000256" key="1">
    <source>
        <dbReference type="ARBA" id="ARBA00004496"/>
    </source>
</evidence>
<evidence type="ECO:0000256" key="4">
    <source>
        <dbReference type="ARBA" id="ARBA00022540"/>
    </source>
</evidence>
<keyword evidence="4" id="KW-0396">Initiation factor</keyword>
<evidence type="ECO:0000313" key="10">
    <source>
        <dbReference type="EMBL" id="THH33090.1"/>
    </source>
</evidence>
<feature type="compositionally biased region" description="Polar residues" evidence="8">
    <location>
        <begin position="928"/>
        <end position="945"/>
    </location>
</feature>
<evidence type="ECO:0000256" key="5">
    <source>
        <dbReference type="ARBA" id="ARBA00022553"/>
    </source>
</evidence>
<dbReference type="SMART" id="SM00544">
    <property type="entry name" value="MA3"/>
    <property type="match status" value="1"/>
</dbReference>
<dbReference type="Gene3D" id="1.20.970.30">
    <property type="entry name" value="eIF4G, eIF4E-binding domain"/>
    <property type="match status" value="1"/>
</dbReference>
<protein>
    <recommendedName>
        <fullName evidence="9">MI domain-containing protein</fullName>
    </recommendedName>
</protein>
<dbReference type="Proteomes" id="UP000308730">
    <property type="component" value="Unassembled WGS sequence"/>
</dbReference>
<feature type="region of interest" description="Disordered" evidence="8">
    <location>
        <begin position="388"/>
        <end position="428"/>
    </location>
</feature>
<dbReference type="Pfam" id="PF02854">
    <property type="entry name" value="MIF4G"/>
    <property type="match status" value="1"/>
</dbReference>
<dbReference type="PANTHER" id="PTHR23253:SF9">
    <property type="entry name" value="EUKARYOTIC TRANSLATION INITIATION FACTOR 4 GAMMA 2"/>
    <property type="match status" value="1"/>
</dbReference>
<accession>A0A4S4NAY0</accession>
<dbReference type="GO" id="GO:0010494">
    <property type="term" value="C:cytoplasmic stress granule"/>
    <property type="evidence" value="ECO:0007669"/>
    <property type="project" value="UniProtKB-ARBA"/>
</dbReference>
<dbReference type="EMBL" id="SGPM01000011">
    <property type="protein sequence ID" value="THH33090.1"/>
    <property type="molecule type" value="Genomic_DNA"/>
</dbReference>
<feature type="compositionally biased region" description="Polar residues" evidence="8">
    <location>
        <begin position="1"/>
        <end position="10"/>
    </location>
</feature>
<comment type="similarity">
    <text evidence="2">Belongs to the eukaryotic initiation factor 4G family.</text>
</comment>
<keyword evidence="6" id="KW-0694">RNA-binding</keyword>
<organism evidence="10 11">
    <name type="scientific">Antrodiella citrinella</name>
    <dbReference type="NCBI Taxonomy" id="2447956"/>
    <lineage>
        <taxon>Eukaryota</taxon>
        <taxon>Fungi</taxon>
        <taxon>Dikarya</taxon>
        <taxon>Basidiomycota</taxon>
        <taxon>Agaricomycotina</taxon>
        <taxon>Agaricomycetes</taxon>
        <taxon>Polyporales</taxon>
        <taxon>Steccherinaceae</taxon>
        <taxon>Antrodiella</taxon>
    </lineage>
</organism>
<dbReference type="InterPro" id="IPR003891">
    <property type="entry name" value="Initiation_fac_eIF4g_MI"/>
</dbReference>
<keyword evidence="5" id="KW-0597">Phosphoprotein</keyword>
<dbReference type="AlphaFoldDB" id="A0A4S4NAY0"/>
<sequence>MSPAVPSQAQPHPHSTPSPHMHTGSLSSVTSPPATPASSSGPGASRSERNILDIGAVPFIPKRAITLKTPFGKEIDLNSQRPSLPSPVAPNSPARRTPVRIETEEAKAKRMAEEDRAKKEGEEKSRKEVEERERKQLEEDKKKREELEEQERVKKAAEEKAKAQKEAEEKERIRKEAEEQERLRKEEEERQEKLRKEEEKERVRQEEVERVRREAEEVEKARREAEEKVKSEAAVAVAATTAPEVESEPLVDELIEEGEVEEPADEQKADTPDESKEKSPEKASLRIDTSLFNTDGSKRRPGPLDLSGAKPTNLVVARPSQLANARHIDDFSVVNYPDGVSSPVAENAPAAHKPRHYSRDFLMQFMGICKEKPDNLPPLDVLGLQPDQSQIARGGSGRRQASVSGNMGPPASATRAQPGMSGLGISGLSKSGGGGFNMGQFATQANKLSSDERFAMSSRSTSVSSTGPGGMPFGRPTPMVRSSSQGGPGGTGMGHRTRSKRGEKRGESKSNINPGQSSSFGPSGNSQYNNMGGPLEPVAPLEVSANRWQPAAKKGPVTVDQDSPEVVERKVKGLLNKLTMERFDSISNQIIDWANKSEAEKDGRTLIQVIKLVFEKATDEATWSEMYARLCRKMMEQISAKVQDDGIRSSDGKPITGGHLFRKYLLNRCQEDFERGWAAKDAAQAAAASKATEDEAAAKVNAENKDSGNGEDVLYSEEYYISQKAKRQGLGLVKFIGELFKLQMLTERIMHECVKKLLHNVENPEEEEIESLCKLMITVGALLDVPKARAHMDVYFQRMKELVRGTNVNSRMQFMLQDVIELRERKWIPRNQVAAPTTIAAVHEAAAKEKAAAETYNRNVSMSRGGSRRGADRGEQVGPDGWNQVPRPQSKVGDLSQFGKIQKTTSMSFGPSNAFEKKGTTKSRESTISRTNSTNAFSILSQGSESVAEPPATTKPSRPASRKPSVDLGAAGVPEVPLQRRKLNLLPRTVKSEDKDTPAASAVNSEDDASEAGPSMTEAEAKKQVEEDIKEFFSVRDLDEAEVYFTKLPTEHRHRLVDKLISDAIERKEADSELVAGLFSRAASKNFCSPATFEEGFAPIAEFLDDIAVDVPKAFSLYATMMKGAGLDKDDERRARLVGAHGDNLLSLLS</sequence>
<feature type="compositionally biased region" description="Basic and acidic residues" evidence="8">
    <location>
        <begin position="265"/>
        <end position="285"/>
    </location>
</feature>
<dbReference type="OrthoDB" id="514777at2759"/>
<dbReference type="GO" id="GO:0016281">
    <property type="term" value="C:eukaryotic translation initiation factor 4F complex"/>
    <property type="evidence" value="ECO:0007669"/>
    <property type="project" value="TreeGrafter"/>
</dbReference>
<feature type="compositionally biased region" description="Basic and acidic residues" evidence="8">
    <location>
        <begin position="915"/>
        <end position="927"/>
    </location>
</feature>
<evidence type="ECO:0000256" key="7">
    <source>
        <dbReference type="ARBA" id="ARBA00022917"/>
    </source>
</evidence>
<dbReference type="SUPFAM" id="SSF101489">
    <property type="entry name" value="Eukaryotic initiation factor 4f subunit eIF4g, eIF4e-binding domain"/>
    <property type="match status" value="1"/>
</dbReference>
<evidence type="ECO:0000256" key="8">
    <source>
        <dbReference type="SAM" id="MobiDB-lite"/>
    </source>
</evidence>
<dbReference type="GO" id="GO:0003729">
    <property type="term" value="F:mRNA binding"/>
    <property type="evidence" value="ECO:0007669"/>
    <property type="project" value="TreeGrafter"/>
</dbReference>
<evidence type="ECO:0000256" key="6">
    <source>
        <dbReference type="ARBA" id="ARBA00022884"/>
    </source>
</evidence>
<proteinExistence type="inferred from homology"/>
<feature type="compositionally biased region" description="Basic and acidic residues" evidence="8">
    <location>
        <begin position="99"/>
        <end position="231"/>
    </location>
</feature>
<keyword evidence="7" id="KW-0648">Protein biosynthesis</keyword>
<feature type="domain" description="MI" evidence="9">
    <location>
        <begin position="1020"/>
        <end position="1141"/>
    </location>
</feature>
<evidence type="ECO:0000256" key="2">
    <source>
        <dbReference type="ARBA" id="ARBA00005775"/>
    </source>
</evidence>
<dbReference type="PROSITE" id="PS51366">
    <property type="entry name" value="MI"/>
    <property type="match status" value="1"/>
</dbReference>
<feature type="region of interest" description="Disordered" evidence="8">
    <location>
        <begin position="1"/>
        <end position="59"/>
    </location>
</feature>
<comment type="caution">
    <text evidence="10">The sequence shown here is derived from an EMBL/GenBank/DDBJ whole genome shotgun (WGS) entry which is preliminary data.</text>
</comment>
<dbReference type="FunFam" id="1.25.40.180:FF:000020">
    <property type="entry name" value="Eukaryotic translation initiation factor subunit"/>
    <property type="match status" value="1"/>
</dbReference>
<dbReference type="SUPFAM" id="SSF48371">
    <property type="entry name" value="ARM repeat"/>
    <property type="match status" value="2"/>
</dbReference>
<reference evidence="10 11" key="1">
    <citation type="submission" date="2019-02" db="EMBL/GenBank/DDBJ databases">
        <title>Genome sequencing of the rare red list fungi Antrodiella citrinella (Flaviporus citrinellus).</title>
        <authorList>
            <person name="Buettner E."/>
            <person name="Kellner H."/>
        </authorList>
    </citation>
    <scope>NUCLEOTIDE SEQUENCE [LARGE SCALE GENOMIC DNA]</scope>
    <source>
        <strain evidence="10 11">DSM 108506</strain>
    </source>
</reference>
<evidence type="ECO:0000256" key="3">
    <source>
        <dbReference type="ARBA" id="ARBA00022490"/>
    </source>
</evidence>
<gene>
    <name evidence="10" type="ORF">EUX98_g1117</name>
</gene>
<dbReference type="InterPro" id="IPR036211">
    <property type="entry name" value="eIF4G_eIF4E-bd_sf"/>
</dbReference>
<feature type="region of interest" description="Disordered" evidence="8">
    <location>
        <begin position="71"/>
        <end position="310"/>
    </location>
</feature>
<comment type="subcellular location">
    <subcellularLocation>
        <location evidence="1">Cytoplasm</location>
    </subcellularLocation>
</comment>
<dbReference type="SMART" id="SM00543">
    <property type="entry name" value="MIF4G"/>
    <property type="match status" value="1"/>
</dbReference>
<dbReference type="Gene3D" id="1.25.40.180">
    <property type="match status" value="2"/>
</dbReference>
<dbReference type="Pfam" id="PF02847">
    <property type="entry name" value="MA3"/>
    <property type="match status" value="1"/>
</dbReference>
<dbReference type="Pfam" id="PF12152">
    <property type="entry name" value="eIF_4G1"/>
    <property type="match status" value="1"/>
</dbReference>